<dbReference type="Pfam" id="PF07530">
    <property type="entry name" value="PRE_C2HC"/>
    <property type="match status" value="1"/>
</dbReference>
<organism evidence="2 3">
    <name type="scientific">Zophobas morio</name>
    <dbReference type="NCBI Taxonomy" id="2755281"/>
    <lineage>
        <taxon>Eukaryota</taxon>
        <taxon>Metazoa</taxon>
        <taxon>Ecdysozoa</taxon>
        <taxon>Arthropoda</taxon>
        <taxon>Hexapoda</taxon>
        <taxon>Insecta</taxon>
        <taxon>Pterygota</taxon>
        <taxon>Neoptera</taxon>
        <taxon>Endopterygota</taxon>
        <taxon>Coleoptera</taxon>
        <taxon>Polyphaga</taxon>
        <taxon>Cucujiformia</taxon>
        <taxon>Tenebrionidae</taxon>
        <taxon>Zophobas</taxon>
    </lineage>
</organism>
<dbReference type="EMBL" id="JALNTZ010000004">
    <property type="protein sequence ID" value="KAJ3655551.1"/>
    <property type="molecule type" value="Genomic_DNA"/>
</dbReference>
<evidence type="ECO:0000313" key="3">
    <source>
        <dbReference type="Proteomes" id="UP001168821"/>
    </source>
</evidence>
<sequence>MLEDLESLSFQPIQVSRMNRHDRPMPLVLTEMPMCKKADIFEVKTLCGLSVKVEKPHKPKDAAQCHRCQRFHHSQRQMRRCSSDQRLREAAQAACQMR</sequence>
<dbReference type="PANTHER" id="PTHR33273:SF2">
    <property type="entry name" value="ENDONUCLEASE_EXONUCLEASE_PHOSPHATASE DOMAIN-CONTAINING PROTEIN"/>
    <property type="match status" value="1"/>
</dbReference>
<reference evidence="2" key="1">
    <citation type="journal article" date="2023" name="G3 (Bethesda)">
        <title>Whole genome assemblies of Zophobas morio and Tenebrio molitor.</title>
        <authorList>
            <person name="Kaur S."/>
            <person name="Stinson S.A."/>
            <person name="diCenzo G.C."/>
        </authorList>
    </citation>
    <scope>NUCLEOTIDE SEQUENCE</scope>
    <source>
        <strain evidence="2">QUZm001</strain>
    </source>
</reference>
<evidence type="ECO:0000259" key="1">
    <source>
        <dbReference type="Pfam" id="PF07530"/>
    </source>
</evidence>
<name>A0AA38MGL8_9CUCU</name>
<protein>
    <recommendedName>
        <fullName evidence="1">Pre-C2HC domain-containing protein</fullName>
    </recommendedName>
</protein>
<gene>
    <name evidence="2" type="ORF">Zmor_014675</name>
</gene>
<dbReference type="AlphaFoldDB" id="A0AA38MGL8"/>
<dbReference type="Proteomes" id="UP001168821">
    <property type="component" value="Unassembled WGS sequence"/>
</dbReference>
<dbReference type="InterPro" id="IPR006579">
    <property type="entry name" value="Pre_C2HC_dom"/>
</dbReference>
<proteinExistence type="predicted"/>
<feature type="domain" description="Pre-C2HC" evidence="1">
    <location>
        <begin position="3"/>
        <end position="60"/>
    </location>
</feature>
<comment type="caution">
    <text evidence="2">The sequence shown here is derived from an EMBL/GenBank/DDBJ whole genome shotgun (WGS) entry which is preliminary data.</text>
</comment>
<accession>A0AA38MGL8</accession>
<evidence type="ECO:0000313" key="2">
    <source>
        <dbReference type="EMBL" id="KAJ3655551.1"/>
    </source>
</evidence>
<dbReference type="PANTHER" id="PTHR33273">
    <property type="entry name" value="DOMAIN-CONTAINING PROTEIN, PUTATIVE-RELATED"/>
    <property type="match status" value="1"/>
</dbReference>
<keyword evidence="3" id="KW-1185">Reference proteome</keyword>